<evidence type="ECO:0000256" key="5">
    <source>
        <dbReference type="PROSITE-ProRule" id="PRU00335"/>
    </source>
</evidence>
<accession>A0ABX0LRN1</accession>
<organism evidence="7 8">
    <name type="scientific">Massilia rubra</name>
    <dbReference type="NCBI Taxonomy" id="2607910"/>
    <lineage>
        <taxon>Bacteria</taxon>
        <taxon>Pseudomonadati</taxon>
        <taxon>Pseudomonadota</taxon>
        <taxon>Betaproteobacteria</taxon>
        <taxon>Burkholderiales</taxon>
        <taxon>Oxalobacteraceae</taxon>
        <taxon>Telluria group</taxon>
        <taxon>Massilia</taxon>
    </lineage>
</organism>
<dbReference type="PRINTS" id="PR00455">
    <property type="entry name" value="HTHTETR"/>
</dbReference>
<dbReference type="SUPFAM" id="SSF48498">
    <property type="entry name" value="Tetracyclin repressor-like, C-terminal domain"/>
    <property type="match status" value="1"/>
</dbReference>
<reference evidence="7 8" key="1">
    <citation type="submission" date="2019-09" db="EMBL/GenBank/DDBJ databases">
        <title>Taxonomy of Antarctic Massilia spp.: description of Massilia rubra sp. nov., Massilia aquatica sp. nov., Massilia mucilaginosa sp. nov., Massilia frigida sp. nov. isolated from streams, lakes and regoliths.</title>
        <authorList>
            <person name="Holochova P."/>
            <person name="Sedlacek I."/>
            <person name="Kralova S."/>
            <person name="Maslanova I."/>
            <person name="Busse H.-J."/>
            <person name="Stankova E."/>
            <person name="Vrbovska V."/>
            <person name="Kovarovic V."/>
            <person name="Bartak M."/>
            <person name="Svec P."/>
            <person name="Pantucek R."/>
        </authorList>
    </citation>
    <scope>NUCLEOTIDE SEQUENCE [LARGE SCALE GENOMIC DNA]</scope>
    <source>
        <strain evidence="7 8">CCM 8692</strain>
    </source>
</reference>
<evidence type="ECO:0000259" key="6">
    <source>
        <dbReference type="PROSITE" id="PS50977"/>
    </source>
</evidence>
<dbReference type="EMBL" id="VUYU01000011">
    <property type="protein sequence ID" value="NHZ35373.1"/>
    <property type="molecule type" value="Genomic_DNA"/>
</dbReference>
<evidence type="ECO:0000256" key="1">
    <source>
        <dbReference type="ARBA" id="ARBA00022491"/>
    </source>
</evidence>
<dbReference type="InterPro" id="IPR036271">
    <property type="entry name" value="Tet_transcr_reg_TetR-rel_C_sf"/>
</dbReference>
<proteinExistence type="predicted"/>
<feature type="DNA-binding region" description="H-T-H motif" evidence="5">
    <location>
        <begin position="35"/>
        <end position="54"/>
    </location>
</feature>
<dbReference type="InterPro" id="IPR041479">
    <property type="entry name" value="TetR_CgmR_C"/>
</dbReference>
<dbReference type="Gene3D" id="1.10.357.10">
    <property type="entry name" value="Tetracycline Repressor, domain 2"/>
    <property type="match status" value="1"/>
</dbReference>
<evidence type="ECO:0000313" key="7">
    <source>
        <dbReference type="EMBL" id="NHZ35373.1"/>
    </source>
</evidence>
<evidence type="ECO:0000256" key="3">
    <source>
        <dbReference type="ARBA" id="ARBA00023125"/>
    </source>
</evidence>
<dbReference type="SUPFAM" id="SSF46689">
    <property type="entry name" value="Homeodomain-like"/>
    <property type="match status" value="1"/>
</dbReference>
<gene>
    <name evidence="7" type="ORF">F0185_17550</name>
</gene>
<keyword evidence="1" id="KW-0678">Repressor</keyword>
<dbReference type="RefSeq" id="WP_167226584.1">
    <property type="nucleotide sequence ID" value="NZ_VUYU01000011.1"/>
</dbReference>
<evidence type="ECO:0000256" key="4">
    <source>
        <dbReference type="ARBA" id="ARBA00023163"/>
    </source>
</evidence>
<dbReference type="PANTHER" id="PTHR30055">
    <property type="entry name" value="HTH-TYPE TRANSCRIPTIONAL REGULATOR RUTR"/>
    <property type="match status" value="1"/>
</dbReference>
<keyword evidence="8" id="KW-1185">Reference proteome</keyword>
<evidence type="ECO:0000313" key="8">
    <source>
        <dbReference type="Proteomes" id="UP000785613"/>
    </source>
</evidence>
<dbReference type="PROSITE" id="PS01081">
    <property type="entry name" value="HTH_TETR_1"/>
    <property type="match status" value="1"/>
</dbReference>
<protein>
    <submittedName>
        <fullName evidence="7">TetR/AcrR family transcriptional regulator</fullName>
    </submittedName>
</protein>
<dbReference type="Pfam" id="PF00440">
    <property type="entry name" value="TetR_N"/>
    <property type="match status" value="1"/>
</dbReference>
<keyword evidence="4" id="KW-0804">Transcription</keyword>
<evidence type="ECO:0000256" key="2">
    <source>
        <dbReference type="ARBA" id="ARBA00023015"/>
    </source>
</evidence>
<feature type="domain" description="HTH tetR-type" evidence="6">
    <location>
        <begin position="12"/>
        <end position="72"/>
    </location>
</feature>
<dbReference type="Proteomes" id="UP000785613">
    <property type="component" value="Unassembled WGS sequence"/>
</dbReference>
<dbReference type="InterPro" id="IPR009057">
    <property type="entry name" value="Homeodomain-like_sf"/>
</dbReference>
<comment type="caution">
    <text evidence="7">The sequence shown here is derived from an EMBL/GenBank/DDBJ whole genome shotgun (WGS) entry which is preliminary data.</text>
</comment>
<dbReference type="InterPro" id="IPR023772">
    <property type="entry name" value="DNA-bd_HTH_TetR-type_CS"/>
</dbReference>
<keyword evidence="3 5" id="KW-0238">DNA-binding</keyword>
<dbReference type="PANTHER" id="PTHR30055:SF148">
    <property type="entry name" value="TETR-FAMILY TRANSCRIPTIONAL REGULATOR"/>
    <property type="match status" value="1"/>
</dbReference>
<dbReference type="PROSITE" id="PS50977">
    <property type="entry name" value="HTH_TETR_2"/>
    <property type="match status" value="1"/>
</dbReference>
<dbReference type="InterPro" id="IPR050109">
    <property type="entry name" value="HTH-type_TetR-like_transc_reg"/>
</dbReference>
<name>A0ABX0LRN1_9BURK</name>
<keyword evidence="2" id="KW-0805">Transcription regulation</keyword>
<dbReference type="InterPro" id="IPR001647">
    <property type="entry name" value="HTH_TetR"/>
</dbReference>
<sequence length="186" mass="20398">MSEAHHRKKNPQQVRMDLLEGTAELAAQGGLAAVSVQSVSAAAGVTKGAFFHHFLNKQALLDEVFTWMLGHLDQRLDELIAADKQPYGCFTRAFVNTVFLHESSSAARKQAGLWIATLTDTELRGKWVAWYDGRLARHAETDGGPVLECVRLTVDGIWLAGLSGVAIRHPDEIHARLLALTYPTNA</sequence>
<dbReference type="Pfam" id="PF17937">
    <property type="entry name" value="TetR_C_28"/>
    <property type="match status" value="1"/>
</dbReference>